<organism evidence="1 2">
    <name type="scientific">Araneus ventricosus</name>
    <name type="common">Orbweaver spider</name>
    <name type="synonym">Epeira ventricosa</name>
    <dbReference type="NCBI Taxonomy" id="182803"/>
    <lineage>
        <taxon>Eukaryota</taxon>
        <taxon>Metazoa</taxon>
        <taxon>Ecdysozoa</taxon>
        <taxon>Arthropoda</taxon>
        <taxon>Chelicerata</taxon>
        <taxon>Arachnida</taxon>
        <taxon>Araneae</taxon>
        <taxon>Araneomorphae</taxon>
        <taxon>Entelegynae</taxon>
        <taxon>Araneoidea</taxon>
        <taxon>Araneidae</taxon>
        <taxon>Araneus</taxon>
    </lineage>
</organism>
<reference evidence="1 2" key="1">
    <citation type="journal article" date="2019" name="Sci. Rep.">
        <title>Orb-weaving spider Araneus ventricosus genome elucidates the spidroin gene catalogue.</title>
        <authorList>
            <person name="Kono N."/>
            <person name="Nakamura H."/>
            <person name="Ohtoshi R."/>
            <person name="Moran D.A.P."/>
            <person name="Shinohara A."/>
            <person name="Yoshida Y."/>
            <person name="Fujiwara M."/>
            <person name="Mori M."/>
            <person name="Tomita M."/>
            <person name="Arakawa K."/>
        </authorList>
    </citation>
    <scope>NUCLEOTIDE SEQUENCE [LARGE SCALE GENOMIC DNA]</scope>
</reference>
<keyword evidence="2" id="KW-1185">Reference proteome</keyword>
<sequence length="107" mass="12235">MKHPHFLCLSEGFYRETSSSGTSSSFLASYYSHQDVELHDSLQFTLECRVSWLPTIHTRMSSFLAPYHSHYDVELPGSLPLTLGCRASWLPTTHTRMSSFLAPYHSH</sequence>
<dbReference type="AlphaFoldDB" id="A0A4Y2P2E6"/>
<name>A0A4Y2P2E6_ARAVE</name>
<gene>
    <name evidence="1" type="ORF">AVEN_44807_1</name>
</gene>
<dbReference type="EMBL" id="BGPR01010182">
    <property type="protein sequence ID" value="GBN44700.1"/>
    <property type="molecule type" value="Genomic_DNA"/>
</dbReference>
<proteinExistence type="predicted"/>
<accession>A0A4Y2P2E6</accession>
<dbReference type="Proteomes" id="UP000499080">
    <property type="component" value="Unassembled WGS sequence"/>
</dbReference>
<evidence type="ECO:0000313" key="1">
    <source>
        <dbReference type="EMBL" id="GBN44700.1"/>
    </source>
</evidence>
<comment type="caution">
    <text evidence="1">The sequence shown here is derived from an EMBL/GenBank/DDBJ whole genome shotgun (WGS) entry which is preliminary data.</text>
</comment>
<evidence type="ECO:0000313" key="2">
    <source>
        <dbReference type="Proteomes" id="UP000499080"/>
    </source>
</evidence>
<protein>
    <submittedName>
        <fullName evidence="1">Uncharacterized protein</fullName>
    </submittedName>
</protein>